<proteinExistence type="predicted"/>
<evidence type="ECO:0000313" key="1">
    <source>
        <dbReference type="EMBL" id="CAB5212753.1"/>
    </source>
</evidence>
<reference evidence="1" key="1">
    <citation type="submission" date="2020-05" db="EMBL/GenBank/DDBJ databases">
        <authorList>
            <person name="Chiriac C."/>
            <person name="Salcher M."/>
            <person name="Ghai R."/>
            <person name="Kavagutti S V."/>
        </authorList>
    </citation>
    <scope>NUCLEOTIDE SEQUENCE</scope>
</reference>
<dbReference type="EMBL" id="LR798233">
    <property type="protein sequence ID" value="CAB5212753.1"/>
    <property type="molecule type" value="Genomic_DNA"/>
</dbReference>
<name>A0A6J7WFL1_9CAUD</name>
<accession>A0A6J7WFL1</accession>
<gene>
    <name evidence="1" type="ORF">UFOVP191_16</name>
</gene>
<organism evidence="1">
    <name type="scientific">uncultured Caudovirales phage</name>
    <dbReference type="NCBI Taxonomy" id="2100421"/>
    <lineage>
        <taxon>Viruses</taxon>
        <taxon>Duplodnaviria</taxon>
        <taxon>Heunggongvirae</taxon>
        <taxon>Uroviricota</taxon>
        <taxon>Caudoviricetes</taxon>
        <taxon>Peduoviridae</taxon>
        <taxon>Maltschvirus</taxon>
        <taxon>Maltschvirus maltsch</taxon>
    </lineage>
</organism>
<protein>
    <submittedName>
        <fullName evidence="1">Uncharacterized protein</fullName>
    </submittedName>
</protein>
<sequence length="53" mass="6342">MTPISITTYPEGEYTVLELRWYDQRLRKPQYVRAGMDVSKVLKLIEELQELIK</sequence>